<name>A0A2M7AX86_9BACT</name>
<dbReference type="Gene3D" id="3.30.310.50">
    <property type="entry name" value="Alpha-D-phosphohexomutase, C-terminal domain"/>
    <property type="match status" value="1"/>
</dbReference>
<comment type="caution">
    <text evidence="9">The sequence shown here is derived from an EMBL/GenBank/DDBJ whole genome shotgun (WGS) entry which is preliminary data.</text>
</comment>
<dbReference type="Proteomes" id="UP000228775">
    <property type="component" value="Unassembled WGS sequence"/>
</dbReference>
<comment type="cofactor">
    <cofactor evidence="1">
        <name>Mg(2+)</name>
        <dbReference type="ChEBI" id="CHEBI:18420"/>
    </cofactor>
</comment>
<evidence type="ECO:0000313" key="9">
    <source>
        <dbReference type="EMBL" id="PIU75244.1"/>
    </source>
</evidence>
<keyword evidence="6" id="KW-0413">Isomerase</keyword>
<feature type="domain" description="Alpha-D-phosphohexomutase alpha/beta/alpha" evidence="7">
    <location>
        <begin position="16"/>
        <end position="140"/>
    </location>
</feature>
<keyword evidence="5" id="KW-0460">Magnesium</keyword>
<gene>
    <name evidence="9" type="ORF">COS76_01825</name>
</gene>
<dbReference type="AlphaFoldDB" id="A0A2M7AX86"/>
<dbReference type="InterPro" id="IPR036900">
    <property type="entry name" value="A-D-PHexomutase_C_sf"/>
</dbReference>
<evidence type="ECO:0008006" key="11">
    <source>
        <dbReference type="Google" id="ProtNLM"/>
    </source>
</evidence>
<dbReference type="Gene3D" id="3.40.120.10">
    <property type="entry name" value="Alpha-D-Glucose-1,6-Bisphosphate, subunit A, domain 3"/>
    <property type="match status" value="3"/>
</dbReference>
<dbReference type="InterPro" id="IPR016055">
    <property type="entry name" value="A-D-PHexomutase_a/b/a-I/II/III"/>
</dbReference>
<accession>A0A2M7AX86</accession>
<dbReference type="InterPro" id="IPR005846">
    <property type="entry name" value="A-D-PHexomutase_a/b/a-III"/>
</dbReference>
<organism evidence="9 10">
    <name type="scientific">Candidatus Portnoybacteria bacterium CG06_land_8_20_14_3_00_39_12</name>
    <dbReference type="NCBI Taxonomy" id="1974809"/>
    <lineage>
        <taxon>Bacteria</taxon>
        <taxon>Candidatus Portnoyibacteriota</taxon>
    </lineage>
</organism>
<dbReference type="Pfam" id="PF02880">
    <property type="entry name" value="PGM_PMM_III"/>
    <property type="match status" value="1"/>
</dbReference>
<reference evidence="10" key="1">
    <citation type="submission" date="2017-09" db="EMBL/GenBank/DDBJ databases">
        <title>Depth-based differentiation of microbial function through sediment-hosted aquifers and enrichment of novel symbionts in the deep terrestrial subsurface.</title>
        <authorList>
            <person name="Probst A.J."/>
            <person name="Ladd B."/>
            <person name="Jarett J.K."/>
            <person name="Geller-Mcgrath D.E."/>
            <person name="Sieber C.M.K."/>
            <person name="Emerson J.B."/>
            <person name="Anantharaman K."/>
            <person name="Thomas B.C."/>
            <person name="Malmstrom R."/>
            <person name="Stieglmeier M."/>
            <person name="Klingl A."/>
            <person name="Woyke T."/>
            <person name="Ryan C.M."/>
            <person name="Banfield J.F."/>
        </authorList>
    </citation>
    <scope>NUCLEOTIDE SEQUENCE [LARGE SCALE GENOMIC DNA]</scope>
</reference>
<dbReference type="Pfam" id="PF02878">
    <property type="entry name" value="PGM_PMM_I"/>
    <property type="match status" value="1"/>
</dbReference>
<keyword evidence="3" id="KW-0597">Phosphoprotein</keyword>
<dbReference type="GO" id="GO:0046872">
    <property type="term" value="F:metal ion binding"/>
    <property type="evidence" value="ECO:0007669"/>
    <property type="project" value="UniProtKB-KW"/>
</dbReference>
<evidence type="ECO:0000259" key="8">
    <source>
        <dbReference type="Pfam" id="PF02880"/>
    </source>
</evidence>
<dbReference type="GO" id="GO:0016868">
    <property type="term" value="F:intramolecular phosphotransferase activity"/>
    <property type="evidence" value="ECO:0007669"/>
    <property type="project" value="InterPro"/>
</dbReference>
<dbReference type="SUPFAM" id="SSF55957">
    <property type="entry name" value="Phosphoglucomutase, C-terminal domain"/>
    <property type="match status" value="1"/>
</dbReference>
<dbReference type="InterPro" id="IPR005844">
    <property type="entry name" value="A-D-PHexomutase_a/b/a-I"/>
</dbReference>
<protein>
    <recommendedName>
        <fullName evidence="11">Phosphoglucosamine mutase</fullName>
    </recommendedName>
</protein>
<evidence type="ECO:0000256" key="2">
    <source>
        <dbReference type="ARBA" id="ARBA00010231"/>
    </source>
</evidence>
<keyword evidence="4" id="KW-0479">Metal-binding</keyword>
<dbReference type="EMBL" id="PEVY01000039">
    <property type="protein sequence ID" value="PIU75244.1"/>
    <property type="molecule type" value="Genomic_DNA"/>
</dbReference>
<dbReference type="GO" id="GO:0005975">
    <property type="term" value="P:carbohydrate metabolic process"/>
    <property type="evidence" value="ECO:0007669"/>
    <property type="project" value="InterPro"/>
</dbReference>
<evidence type="ECO:0000259" key="7">
    <source>
        <dbReference type="Pfam" id="PF02878"/>
    </source>
</evidence>
<evidence type="ECO:0000256" key="4">
    <source>
        <dbReference type="ARBA" id="ARBA00022723"/>
    </source>
</evidence>
<dbReference type="PANTHER" id="PTHR43771:SF1">
    <property type="entry name" value="PHOSPHOMANNOMUTASE"/>
    <property type="match status" value="1"/>
</dbReference>
<evidence type="ECO:0000313" key="10">
    <source>
        <dbReference type="Proteomes" id="UP000228775"/>
    </source>
</evidence>
<dbReference type="SUPFAM" id="SSF53738">
    <property type="entry name" value="Phosphoglucomutase, first 3 domains"/>
    <property type="match status" value="3"/>
</dbReference>
<feature type="domain" description="Alpha-D-phosphohexomutase alpha/beta/alpha" evidence="8">
    <location>
        <begin position="279"/>
        <end position="389"/>
    </location>
</feature>
<evidence type="ECO:0000256" key="1">
    <source>
        <dbReference type="ARBA" id="ARBA00001946"/>
    </source>
</evidence>
<proteinExistence type="inferred from homology"/>
<sequence>MCYNVFMAGGLIESFSGIRGIYGQELTGDLAYKYGMVYHHIFHKPGAILVVAGDSRKSTSVLKKYFIRSFQDCGAKKIFDLGVVPIQVAELAIIKFKAQGGVYISASHNEPEFNGWKLLKQDGALFYPRQIDRLIRAVHQAGANNFKSANNRQIATVIDKHQQAIQAYIRFISVSLGKQAMAKIKQANFKIIFDPNGGAAISVIKLFCQALNIQAKIVNSRLGQFGRKVEPNVESLGYLSAKLNDDYLFAAGFDCDADRVEFVLPAQSNFAKEMGVVLNGNYVLALACDARLAGTKNQIVVTNDATSYLVRDVIKKYQAKIKEVEVGEMVIVKAMEKYQSVIGGEGSNGGIIVSPIKCRDGLMSIALILKMLAIHGQSLSEILAEYPKYYSSHNKVVCQSDKAIDARQRLIDYFKNKGYKIRTTGGITGGAKALLDINTYTWWRQSKTEPGVFRIYCESDDKNKVDELARETIQIFNKL</sequence>
<evidence type="ECO:0000256" key="3">
    <source>
        <dbReference type="ARBA" id="ARBA00022553"/>
    </source>
</evidence>
<evidence type="ECO:0000256" key="5">
    <source>
        <dbReference type="ARBA" id="ARBA00022842"/>
    </source>
</evidence>
<evidence type="ECO:0000256" key="6">
    <source>
        <dbReference type="ARBA" id="ARBA00023235"/>
    </source>
</evidence>
<dbReference type="PANTHER" id="PTHR43771">
    <property type="entry name" value="PHOSPHOMANNOMUTASE"/>
    <property type="match status" value="1"/>
</dbReference>
<comment type="similarity">
    <text evidence="2">Belongs to the phosphohexose mutase family.</text>
</comment>